<protein>
    <recommendedName>
        <fullName evidence="3">Transposase</fullName>
    </recommendedName>
</protein>
<proteinExistence type="predicted"/>
<keyword evidence="2" id="KW-1185">Reference proteome</keyword>
<evidence type="ECO:0000313" key="2">
    <source>
        <dbReference type="Proteomes" id="UP000003922"/>
    </source>
</evidence>
<dbReference type="AlphaFoldDB" id="Q4C4H9"/>
<comment type="caution">
    <text evidence="1">The sequence shown here is derived from an EMBL/GenBank/DDBJ whole genome shotgun (WGS) entry which is preliminary data.</text>
</comment>
<reference evidence="1" key="2">
    <citation type="submission" date="2005-06" db="EMBL/GenBank/DDBJ databases">
        <title>Sequencing of the draft genome and assembly of Crocosphaera watsonii WH 8501.</title>
        <authorList>
            <consortium name="US DOE Joint Genome Institute (JGI-PGF)"/>
            <person name="Copeland A."/>
            <person name="Lucas S."/>
            <person name="Lapidus A."/>
            <person name="Barry K."/>
            <person name="Detter C."/>
            <person name="Glavina T."/>
            <person name="Hammon N."/>
            <person name="Israni S."/>
            <person name="Pitluck S."/>
            <person name="Richardson P."/>
        </authorList>
    </citation>
    <scope>NUCLEOTIDE SEQUENCE [LARGE SCALE GENOMIC DNA]</scope>
    <source>
        <strain evidence="1">WH 8501</strain>
    </source>
</reference>
<gene>
    <name evidence="1" type="ORF">CwatDRAFT_4110</name>
</gene>
<reference evidence="1" key="1">
    <citation type="submission" date="2004-02" db="EMBL/GenBank/DDBJ databases">
        <authorList>
            <consortium name="DOE Joint Genome Institute"/>
        </authorList>
    </citation>
    <scope>NUCLEOTIDE SEQUENCE [LARGE SCALE GENOMIC DNA]</scope>
    <source>
        <strain evidence="1">WH 8501</strain>
    </source>
</reference>
<accession>Q4C4H9</accession>
<evidence type="ECO:0000313" key="1">
    <source>
        <dbReference type="EMBL" id="EAM51068.1"/>
    </source>
</evidence>
<dbReference type="Proteomes" id="UP000003922">
    <property type="component" value="Unassembled WGS sequence"/>
</dbReference>
<evidence type="ECO:0008006" key="3">
    <source>
        <dbReference type="Google" id="ProtNLM"/>
    </source>
</evidence>
<organism evidence="1 2">
    <name type="scientific">Crocosphaera watsonii WH 8501</name>
    <dbReference type="NCBI Taxonomy" id="165597"/>
    <lineage>
        <taxon>Bacteria</taxon>
        <taxon>Bacillati</taxon>
        <taxon>Cyanobacteriota</taxon>
        <taxon>Cyanophyceae</taxon>
        <taxon>Oscillatoriophycideae</taxon>
        <taxon>Chroococcales</taxon>
        <taxon>Aphanothecaceae</taxon>
        <taxon>Crocosphaera</taxon>
    </lineage>
</organism>
<sequence length="85" mass="9522">MIVKVCLKNLSSNRFVTTQERKRQKAGLNKSILDVGFGTLNKMITYKVEAKGGLALFLPTRKIKPSQRCPKCGTVHKDWANLSCL</sequence>
<dbReference type="KEGG" id="cwa:CwatDRAFT_4110"/>
<name>Q4C4H9_CROWT</name>
<dbReference type="EMBL" id="AADV02000009">
    <property type="protein sequence ID" value="EAM51068.1"/>
    <property type="molecule type" value="Genomic_DNA"/>
</dbReference>
<reference evidence="1" key="3">
    <citation type="submission" date="2016-12" db="EMBL/GenBank/DDBJ databases">
        <title>Annotation of the draft genome assembly of Crocosphaera watsonii WH 8501.</title>
        <authorList>
            <consortium name="US DOE Joint Genome Institute (JGI-ORNL)"/>
            <person name="Larimer F."/>
            <person name="Land M."/>
        </authorList>
    </citation>
    <scope>NUCLEOTIDE SEQUENCE</scope>
    <source>
        <strain evidence="1">WH 8501</strain>
    </source>
</reference>